<dbReference type="PANTHER" id="PTHR32063">
    <property type="match status" value="1"/>
</dbReference>
<reference evidence="2 3" key="1">
    <citation type="submission" date="2020-10" db="EMBL/GenBank/DDBJ databases">
        <title>The genome of sulfurovum sp.</title>
        <authorList>
            <person name="Xie S."/>
            <person name="Shao Z."/>
            <person name="Jiang L."/>
        </authorList>
    </citation>
    <scope>NUCLEOTIDE SEQUENCE [LARGE SCALE GENOMIC DNA]</scope>
    <source>
        <strain evidence="2 3">ST-419</strain>
    </source>
</reference>
<dbReference type="Gene3D" id="3.30.70.1320">
    <property type="entry name" value="Multidrug efflux transporter AcrB pore domain like"/>
    <property type="match status" value="1"/>
</dbReference>
<organism evidence="2 3">
    <name type="scientific">Sulfurovum indicum</name>
    <dbReference type="NCBI Taxonomy" id="2779528"/>
    <lineage>
        <taxon>Bacteria</taxon>
        <taxon>Pseudomonadati</taxon>
        <taxon>Campylobacterota</taxon>
        <taxon>Epsilonproteobacteria</taxon>
        <taxon>Campylobacterales</taxon>
        <taxon>Sulfurovaceae</taxon>
        <taxon>Sulfurovum</taxon>
    </lineage>
</organism>
<dbReference type="RefSeq" id="WP_197548150.1">
    <property type="nucleotide sequence ID" value="NZ_CP063164.1"/>
</dbReference>
<proteinExistence type="predicted"/>
<dbReference type="SUPFAM" id="SSF82693">
    <property type="entry name" value="Multidrug efflux transporter AcrB pore domain, PN1, PN2, PC1 and PC2 subdomains"/>
    <property type="match status" value="2"/>
</dbReference>
<keyword evidence="1" id="KW-1133">Transmembrane helix</keyword>
<dbReference type="GO" id="GO:0005886">
    <property type="term" value="C:plasma membrane"/>
    <property type="evidence" value="ECO:0007669"/>
    <property type="project" value="TreeGrafter"/>
</dbReference>
<feature type="transmembrane region" description="Helical" evidence="1">
    <location>
        <begin position="968"/>
        <end position="986"/>
    </location>
</feature>
<accession>A0A7M1S2B9</accession>
<dbReference type="Proteomes" id="UP000595074">
    <property type="component" value="Chromosome"/>
</dbReference>
<feature type="transmembrane region" description="Helical" evidence="1">
    <location>
        <begin position="15"/>
        <end position="32"/>
    </location>
</feature>
<dbReference type="KEGG" id="sinu:IMZ28_08530"/>
<sequence length="1030" mass="116219">MFEKLLRFFVENSRLNYFLFISVFLTGIILYTKTPKEIFPSFELDMVSVNGHYAGASIDMLDKMAVREIEEQIRNIDGIDKMATIISAGKFNIILELEKRVDKYNIADKVKDTVTLARQYLPSDMDEPTVKVLDIKRNLMRIAVSSDEVTHAELVEAANELKERITALKHIAEVTIYGDSDKYYDIKLNAEKIQALGLDENSLINVLSGVSYIYPAGTIEDEKKGFYYLSTYNGPKDAQSLLESRIEVEGKTLYVKDIATVAKRYEDTETLYSIDTQNALDLNIKQSPAGNALELSEAIEILVREHNANHPEITYTIHNDRSTAIKDRLNIIVSNILLGLILITLLMVLLINKRMAFIIFLGIPTSFVMGAAYLYFAGYSINMISLIGVLIALGIIVDDAIVVSENIQQHIEEGILPKEAAVLGAKEMFKPVTIASVTTLFAFIPALMLHGTMGEVIKLIPIAVSVLVLASLIESFIFLPIHAAHVLNKKEKTTSWRRANILYSRIIHYFMKRRKRFLALFVILVPILTIWGVKMSKFQMFPKFDATSLTLTLKANVNTTTEETLRYLKKIEEDLFENKDLFFIDHIGSVAGWRRDSAGNSETYPYVGQMVIELKKLKAQNFVDRFITPALSFYYDSTGRSREEKSRIIAKRLRKFIEEKEYKERFGLSDLAIVEKKVGPIKSDLKVGLVSNDSQKVMYFSEKIQEKLNKIKGVVSVNNSMNYGRDEIKLQVNTYGESLGLNEKQIGSLLADAFLERRIAIAFDNSDLLEIKVRSEEKETLEALENFRLKLSNGSFVSLKEVVSFRKIRSFEKIIKDGGIKNFYIYANVDSKTITATEVLERLSTILEEAKQAGIKIVLKGEAEKKQELKNDMILAGSVAMVLIMLSLLYLFNSFRETFMMMSVIPFAFLGVLIGHFLLGINLSMPSIIGMLGLSGVVINDGIIMVMNLKKAQTIDDIFLYASKRFRPIILTSITTLIGLSTLIFFPTGQAAIFQPMAIALGFGLAWGTVLNLLYLPVLYTILNEKRLAR</sequence>
<dbReference type="Gene3D" id="3.30.70.1440">
    <property type="entry name" value="Multidrug efflux transporter AcrB pore domain"/>
    <property type="match status" value="1"/>
</dbReference>
<dbReference type="EMBL" id="CP063164">
    <property type="protein sequence ID" value="QOR61476.1"/>
    <property type="molecule type" value="Genomic_DNA"/>
</dbReference>
<feature type="transmembrane region" description="Helical" evidence="1">
    <location>
        <begin position="357"/>
        <end position="377"/>
    </location>
</feature>
<keyword evidence="1" id="KW-0812">Transmembrane</keyword>
<feature type="transmembrane region" description="Helical" evidence="1">
    <location>
        <begin position="873"/>
        <end position="892"/>
    </location>
</feature>
<name>A0A7M1S2B9_9BACT</name>
<dbReference type="PRINTS" id="PR00702">
    <property type="entry name" value="ACRIFLAVINRP"/>
</dbReference>
<dbReference type="AlphaFoldDB" id="A0A7M1S2B9"/>
<keyword evidence="3" id="KW-1185">Reference proteome</keyword>
<keyword evidence="1" id="KW-0472">Membrane</keyword>
<dbReference type="Pfam" id="PF00873">
    <property type="entry name" value="ACR_tran"/>
    <property type="match status" value="1"/>
</dbReference>
<dbReference type="Gene3D" id="3.30.70.1430">
    <property type="entry name" value="Multidrug efflux transporter AcrB pore domain"/>
    <property type="match status" value="2"/>
</dbReference>
<feature type="transmembrane region" description="Helical" evidence="1">
    <location>
        <begin position="899"/>
        <end position="921"/>
    </location>
</feature>
<evidence type="ECO:0000313" key="3">
    <source>
        <dbReference type="Proteomes" id="UP000595074"/>
    </source>
</evidence>
<dbReference type="InterPro" id="IPR027463">
    <property type="entry name" value="AcrB_DN_DC_subdom"/>
</dbReference>
<feature type="transmembrane region" description="Helical" evidence="1">
    <location>
        <begin position="998"/>
        <end position="1023"/>
    </location>
</feature>
<feature type="transmembrane region" description="Helical" evidence="1">
    <location>
        <begin position="329"/>
        <end position="350"/>
    </location>
</feature>
<dbReference type="GO" id="GO:0042910">
    <property type="term" value="F:xenobiotic transmembrane transporter activity"/>
    <property type="evidence" value="ECO:0007669"/>
    <property type="project" value="TreeGrafter"/>
</dbReference>
<evidence type="ECO:0000256" key="1">
    <source>
        <dbReference type="SAM" id="Phobius"/>
    </source>
</evidence>
<evidence type="ECO:0000313" key="2">
    <source>
        <dbReference type="EMBL" id="QOR61476.1"/>
    </source>
</evidence>
<feature type="transmembrane region" description="Helical" evidence="1">
    <location>
        <begin position="459"/>
        <end position="481"/>
    </location>
</feature>
<dbReference type="SUPFAM" id="SSF82866">
    <property type="entry name" value="Multidrug efflux transporter AcrB transmembrane domain"/>
    <property type="match status" value="2"/>
</dbReference>
<protein>
    <submittedName>
        <fullName evidence="2">Efflux RND transporter permease subunit</fullName>
    </submittedName>
</protein>
<feature type="transmembrane region" description="Helical" evidence="1">
    <location>
        <begin position="517"/>
        <end position="533"/>
    </location>
</feature>
<dbReference type="PANTHER" id="PTHR32063:SF33">
    <property type="entry name" value="RND SUPERFAMILY EFFLUX PUMP PERMEASE COMPONENT"/>
    <property type="match status" value="1"/>
</dbReference>
<dbReference type="InterPro" id="IPR001036">
    <property type="entry name" value="Acrflvin-R"/>
</dbReference>
<feature type="transmembrane region" description="Helical" evidence="1">
    <location>
        <begin position="432"/>
        <end position="453"/>
    </location>
</feature>
<feature type="transmembrane region" description="Helical" evidence="1">
    <location>
        <begin position="927"/>
        <end position="947"/>
    </location>
</feature>
<dbReference type="Gene3D" id="1.20.1640.10">
    <property type="entry name" value="Multidrug efflux transporter AcrB transmembrane domain"/>
    <property type="match status" value="2"/>
</dbReference>
<gene>
    <name evidence="2" type="ORF">IMZ28_08530</name>
</gene>
<dbReference type="Gene3D" id="3.30.2090.10">
    <property type="entry name" value="Multidrug efflux transporter AcrB TolC docking domain, DN and DC subdomains"/>
    <property type="match status" value="2"/>
</dbReference>